<evidence type="ECO:0000256" key="4">
    <source>
        <dbReference type="ARBA" id="ARBA00022833"/>
    </source>
</evidence>
<dbReference type="InterPro" id="IPR002125">
    <property type="entry name" value="CMP_dCMP_dom"/>
</dbReference>
<comment type="similarity">
    <text evidence="1">Belongs to the cytidine and deoxycytidylate deaminase family.</text>
</comment>
<dbReference type="InterPro" id="IPR027417">
    <property type="entry name" value="P-loop_NTPase"/>
</dbReference>
<dbReference type="PROSITE" id="PS51747">
    <property type="entry name" value="CYT_DCMP_DEAMINASES_2"/>
    <property type="match status" value="1"/>
</dbReference>
<gene>
    <name evidence="7" type="ORF">TMPK1_29180</name>
</gene>
<keyword evidence="3" id="KW-0378">Hydrolase</keyword>
<sequence>MDCPRTSRSLSSAPIAPKDTIRAGSRRPGSRQRRDAQTSPRINRRRAMPSSSPKRHAMTALAEAKTNKKVAAAPSDDAQTALNKNLSKEFFFAIVGAVGAGSSFVSKALLGALDDAGITEVFPIKASDAIKRWATESAREIPPARAGDIKTIEDVVMMQNLGDEMRSSSPDFASVAMGIVKEIRRARAEDLGVDPNTDDPIDPGQKRRVFVIDSLRHPSEVYALRRLYGAAFALIGVVTDEDTREERLANKYFVGPARKRPESKGAIKTLMDRDEKDKVHKYGQHVQGAFELADFYLDNSNDGAEGNKDEHIGGALRRLVGIVFARDVAPPRPTIAETAMYQAHAAKLRSACMSRQVGASLVDDEGNLVSTGTNEVPKSGGGVYGQAFEQTVDHRCMYRPGAVCSNNVGQNDIIAEVIDGIPDILLGLEALAKQRGEPFDKAAAIKTLQSEMRRSRIGGLLEFSRSVHAEMDALLAAGRTGATTAGTRLFVTTFPCHYCARHIVAAGVKEVQFIEPYPKSKALSLHRDAIKTSADLAAHARLAKEHAGQVVEAQLKGTGKVAAPPPEPLDDPKAPKVLFRPFVGVGPRMYARAFFKDRELKDGYSGVLDLATQPPWGSAWQKSQVSYAKDEAAMVGGLATP</sequence>
<feature type="compositionally biased region" description="Basic residues" evidence="5">
    <location>
        <begin position="42"/>
        <end position="57"/>
    </location>
</feature>
<feature type="compositionally biased region" description="Polar residues" evidence="5">
    <location>
        <begin position="1"/>
        <end position="12"/>
    </location>
</feature>
<dbReference type="GO" id="GO:0008270">
    <property type="term" value="F:zinc ion binding"/>
    <property type="evidence" value="ECO:0007669"/>
    <property type="project" value="InterPro"/>
</dbReference>
<reference evidence="7" key="1">
    <citation type="submission" date="2021-02" db="EMBL/GenBank/DDBJ databases">
        <title>Genome sequence of Rhodospirillales sp. strain TMPK1 isolated from soil.</title>
        <authorList>
            <person name="Nakai R."/>
            <person name="Kusada H."/>
            <person name="Tamaki H."/>
        </authorList>
    </citation>
    <scope>NUCLEOTIDE SEQUENCE</scope>
    <source>
        <strain evidence="7">TMPK1</strain>
    </source>
</reference>
<evidence type="ECO:0000313" key="8">
    <source>
        <dbReference type="Proteomes" id="UP000681075"/>
    </source>
</evidence>
<evidence type="ECO:0000256" key="5">
    <source>
        <dbReference type="SAM" id="MobiDB-lite"/>
    </source>
</evidence>
<dbReference type="SUPFAM" id="SSF52540">
    <property type="entry name" value="P-loop containing nucleoside triphosphate hydrolases"/>
    <property type="match status" value="1"/>
</dbReference>
<proteinExistence type="inferred from homology"/>
<feature type="domain" description="CMP/dCMP-type deaminase" evidence="6">
    <location>
        <begin position="334"/>
        <end position="536"/>
    </location>
</feature>
<dbReference type="InterPro" id="IPR016193">
    <property type="entry name" value="Cytidine_deaminase-like"/>
</dbReference>
<dbReference type="GO" id="GO:0004132">
    <property type="term" value="F:dCMP deaminase activity"/>
    <property type="evidence" value="ECO:0007669"/>
    <property type="project" value="TreeGrafter"/>
</dbReference>
<evidence type="ECO:0000256" key="1">
    <source>
        <dbReference type="ARBA" id="ARBA00006576"/>
    </source>
</evidence>
<evidence type="ECO:0000313" key="7">
    <source>
        <dbReference type="EMBL" id="GIL40681.1"/>
    </source>
</evidence>
<dbReference type="InterPro" id="IPR015517">
    <property type="entry name" value="dCMP_deaminase-rel"/>
</dbReference>
<comment type="caution">
    <text evidence="7">The sequence shown here is derived from an EMBL/GenBank/DDBJ whole genome shotgun (WGS) entry which is preliminary data.</text>
</comment>
<evidence type="ECO:0000259" key="6">
    <source>
        <dbReference type="PROSITE" id="PS51747"/>
    </source>
</evidence>
<dbReference type="Proteomes" id="UP000681075">
    <property type="component" value="Unassembled WGS sequence"/>
</dbReference>
<keyword evidence="2" id="KW-0479">Metal-binding</keyword>
<dbReference type="Pfam" id="PF00383">
    <property type="entry name" value="dCMP_cyt_deam_1"/>
    <property type="match status" value="1"/>
</dbReference>
<feature type="region of interest" description="Disordered" evidence="5">
    <location>
        <begin position="1"/>
        <end position="59"/>
    </location>
</feature>
<evidence type="ECO:0000256" key="3">
    <source>
        <dbReference type="ARBA" id="ARBA00022801"/>
    </source>
</evidence>
<dbReference type="Gene3D" id="3.40.140.10">
    <property type="entry name" value="Cytidine Deaminase, domain 2"/>
    <property type="match status" value="1"/>
</dbReference>
<dbReference type="Gene3D" id="3.40.50.300">
    <property type="entry name" value="P-loop containing nucleotide triphosphate hydrolases"/>
    <property type="match status" value="1"/>
</dbReference>
<dbReference type="GO" id="GO:0005737">
    <property type="term" value="C:cytoplasm"/>
    <property type="evidence" value="ECO:0007669"/>
    <property type="project" value="TreeGrafter"/>
</dbReference>
<dbReference type="EMBL" id="BOPV01000001">
    <property type="protein sequence ID" value="GIL40681.1"/>
    <property type="molecule type" value="Genomic_DNA"/>
</dbReference>
<dbReference type="AlphaFoldDB" id="A0A8S8XFE3"/>
<evidence type="ECO:0000256" key="2">
    <source>
        <dbReference type="ARBA" id="ARBA00022723"/>
    </source>
</evidence>
<keyword evidence="8" id="KW-1185">Reference proteome</keyword>
<dbReference type="PROSITE" id="PS00903">
    <property type="entry name" value="CYT_DCMP_DEAMINASES_1"/>
    <property type="match status" value="1"/>
</dbReference>
<name>A0A8S8XFE3_9PROT</name>
<dbReference type="PANTHER" id="PTHR11086:SF18">
    <property type="entry name" value="DEOXYCYTIDYLATE DEAMINASE"/>
    <property type="match status" value="1"/>
</dbReference>
<accession>A0A8S8XFE3</accession>
<organism evidence="7 8">
    <name type="scientific">Roseiterribacter gracilis</name>
    <dbReference type="NCBI Taxonomy" id="2812848"/>
    <lineage>
        <taxon>Bacteria</taxon>
        <taxon>Pseudomonadati</taxon>
        <taxon>Pseudomonadota</taxon>
        <taxon>Alphaproteobacteria</taxon>
        <taxon>Rhodospirillales</taxon>
        <taxon>Roseiterribacteraceae</taxon>
        <taxon>Roseiterribacter</taxon>
    </lineage>
</organism>
<dbReference type="InterPro" id="IPR016192">
    <property type="entry name" value="APOBEC/CMP_deaminase_Zn-bd"/>
</dbReference>
<keyword evidence="4" id="KW-0862">Zinc</keyword>
<dbReference type="PANTHER" id="PTHR11086">
    <property type="entry name" value="DEOXYCYTIDYLATE DEAMINASE-RELATED"/>
    <property type="match status" value="1"/>
</dbReference>
<dbReference type="SUPFAM" id="SSF53927">
    <property type="entry name" value="Cytidine deaminase-like"/>
    <property type="match status" value="1"/>
</dbReference>
<protein>
    <submittedName>
        <fullName evidence="7">Deoxycytidylate deaminase</fullName>
    </submittedName>
</protein>